<evidence type="ECO:0000256" key="4">
    <source>
        <dbReference type="SAM" id="SignalP"/>
    </source>
</evidence>
<keyword evidence="6" id="KW-1185">Reference proteome</keyword>
<feature type="chain" id="PRO_5046057352" evidence="4">
    <location>
        <begin position="25"/>
        <end position="197"/>
    </location>
</feature>
<dbReference type="Proteomes" id="UP000694864">
    <property type="component" value="Chromosome 3"/>
</dbReference>
<reference evidence="7" key="2">
    <citation type="submission" date="2025-08" db="UniProtKB">
        <authorList>
            <consortium name="RefSeq"/>
        </authorList>
    </citation>
    <scope>IDENTIFICATION</scope>
    <source>
        <tissue evidence="7">Leaf</tissue>
    </source>
</reference>
<keyword evidence="1 4" id="KW-0732">Signal</keyword>
<protein>
    <submittedName>
        <fullName evidence="7">Uncharacterized protein LOC104778643</fullName>
    </submittedName>
</protein>
<dbReference type="InterPro" id="IPR052421">
    <property type="entry name" value="PCW_Enzyme_Inhibitor"/>
</dbReference>
<comment type="similarity">
    <text evidence="3">Belongs to the PMEI family.</text>
</comment>
<keyword evidence="2" id="KW-1015">Disulfide bond</keyword>
<dbReference type="SUPFAM" id="SSF101148">
    <property type="entry name" value="Plant invertase/pectin methylesterase inhibitor"/>
    <property type="match status" value="1"/>
</dbReference>
<dbReference type="InterPro" id="IPR035513">
    <property type="entry name" value="Invertase/methylesterase_inhib"/>
</dbReference>
<dbReference type="Pfam" id="PF04043">
    <property type="entry name" value="PMEI"/>
    <property type="match status" value="1"/>
</dbReference>
<dbReference type="NCBIfam" id="TIGR01614">
    <property type="entry name" value="PME_inhib"/>
    <property type="match status" value="1"/>
</dbReference>
<accession>A0ABM0YIH8</accession>
<dbReference type="PANTHER" id="PTHR36710">
    <property type="entry name" value="PECTINESTERASE INHIBITOR-LIKE"/>
    <property type="match status" value="1"/>
</dbReference>
<evidence type="ECO:0000256" key="1">
    <source>
        <dbReference type="ARBA" id="ARBA00022729"/>
    </source>
</evidence>
<evidence type="ECO:0000259" key="5">
    <source>
        <dbReference type="SMART" id="SM00856"/>
    </source>
</evidence>
<feature type="domain" description="Pectinesterase inhibitor" evidence="5">
    <location>
        <begin position="30"/>
        <end position="174"/>
    </location>
</feature>
<evidence type="ECO:0000256" key="2">
    <source>
        <dbReference type="ARBA" id="ARBA00023157"/>
    </source>
</evidence>
<organism evidence="6 7">
    <name type="scientific">Camelina sativa</name>
    <name type="common">False flax</name>
    <name type="synonym">Myagrum sativum</name>
    <dbReference type="NCBI Taxonomy" id="90675"/>
    <lineage>
        <taxon>Eukaryota</taxon>
        <taxon>Viridiplantae</taxon>
        <taxon>Streptophyta</taxon>
        <taxon>Embryophyta</taxon>
        <taxon>Tracheophyta</taxon>
        <taxon>Spermatophyta</taxon>
        <taxon>Magnoliopsida</taxon>
        <taxon>eudicotyledons</taxon>
        <taxon>Gunneridae</taxon>
        <taxon>Pentapetalae</taxon>
        <taxon>rosids</taxon>
        <taxon>malvids</taxon>
        <taxon>Brassicales</taxon>
        <taxon>Brassicaceae</taxon>
        <taxon>Camelineae</taxon>
        <taxon>Camelina</taxon>
    </lineage>
</organism>
<dbReference type="PANTHER" id="PTHR36710:SF1">
    <property type="entry name" value="F14J9.2 PROTEIN"/>
    <property type="match status" value="1"/>
</dbReference>
<sequence>MKFPRCIFFVFVLVFYIFTPHIEAVEADGPTEALINSICVENEDYGFCSKIIHEKLKAPTATLKELTGLIFHTATDQANDTYVFIDNILRQWPAPKKKNCLKTCHAVYNRETTSFLEIRFLFSKREYERMVKIIFSRAKILDRCRTDFLIPPYKDPLTEKNRVMRILITMSAVSGYMVKNGKASLIRSVVIPQIFSY</sequence>
<dbReference type="GeneID" id="104778643"/>
<gene>
    <name evidence="7" type="primary">LOC104778643</name>
</gene>
<reference evidence="6" key="1">
    <citation type="journal article" date="2014" name="Nat. Commun.">
        <title>The emerging biofuel crop Camelina sativa retains a highly undifferentiated hexaploid genome structure.</title>
        <authorList>
            <person name="Kagale S."/>
            <person name="Koh C."/>
            <person name="Nixon J."/>
            <person name="Bollina V."/>
            <person name="Clarke W.E."/>
            <person name="Tuteja R."/>
            <person name="Spillane C."/>
            <person name="Robinson S.J."/>
            <person name="Links M.G."/>
            <person name="Clarke C."/>
            <person name="Higgins E.E."/>
            <person name="Huebert T."/>
            <person name="Sharpe A.G."/>
            <person name="Parkin I.A."/>
        </authorList>
    </citation>
    <scope>NUCLEOTIDE SEQUENCE [LARGE SCALE GENOMIC DNA]</scope>
    <source>
        <strain evidence="6">cv. DH55</strain>
    </source>
</reference>
<dbReference type="SMART" id="SM00856">
    <property type="entry name" value="PMEI"/>
    <property type="match status" value="1"/>
</dbReference>
<dbReference type="InterPro" id="IPR006501">
    <property type="entry name" value="Pectinesterase_inhib_dom"/>
</dbReference>
<dbReference type="Gene3D" id="1.20.140.40">
    <property type="entry name" value="Invertase/pectin methylesterase inhibitor family protein"/>
    <property type="match status" value="1"/>
</dbReference>
<name>A0ABM0YIH8_CAMSA</name>
<evidence type="ECO:0000256" key="3">
    <source>
        <dbReference type="ARBA" id="ARBA00038471"/>
    </source>
</evidence>
<dbReference type="RefSeq" id="XP_010501393.1">
    <property type="nucleotide sequence ID" value="XM_010503091.1"/>
</dbReference>
<evidence type="ECO:0000313" key="6">
    <source>
        <dbReference type="Proteomes" id="UP000694864"/>
    </source>
</evidence>
<feature type="signal peptide" evidence="4">
    <location>
        <begin position="1"/>
        <end position="24"/>
    </location>
</feature>
<proteinExistence type="inferred from homology"/>
<evidence type="ECO:0000313" key="7">
    <source>
        <dbReference type="RefSeq" id="XP_010501393.1"/>
    </source>
</evidence>